<gene>
    <name evidence="2" type="ORF">RHS01_11395</name>
</gene>
<comment type="caution">
    <text evidence="2">The sequence shown here is derived from an EMBL/GenBank/DDBJ whole genome shotgun (WGS) entry which is preliminary data.</text>
</comment>
<feature type="non-terminal residue" evidence="2">
    <location>
        <position position="1"/>
    </location>
</feature>
<feature type="region of interest" description="Disordered" evidence="1">
    <location>
        <begin position="366"/>
        <end position="402"/>
    </location>
</feature>
<feature type="compositionally biased region" description="Acidic residues" evidence="1">
    <location>
        <begin position="393"/>
        <end position="402"/>
    </location>
</feature>
<feature type="compositionally biased region" description="Basic and acidic residues" evidence="1">
    <location>
        <begin position="366"/>
        <end position="378"/>
    </location>
</feature>
<dbReference type="EMBL" id="JACYCF010000072">
    <property type="protein sequence ID" value="KAF8747195.1"/>
    <property type="molecule type" value="Genomic_DNA"/>
</dbReference>
<reference evidence="2" key="1">
    <citation type="submission" date="2020-09" db="EMBL/GenBank/DDBJ databases">
        <title>Comparative genome analyses of four rice-infecting Rhizoctonia solani isolates reveal extensive enrichment of homogalacturonan modification genes.</title>
        <authorList>
            <person name="Lee D.-Y."/>
            <person name="Jeon J."/>
            <person name="Kim K.-T."/>
            <person name="Cheong K."/>
            <person name="Song H."/>
            <person name="Choi G."/>
            <person name="Ko J."/>
            <person name="Opiyo S.O."/>
            <person name="Zuo S."/>
            <person name="Madhav S."/>
            <person name="Lee Y.-H."/>
            <person name="Wang G.-L."/>
        </authorList>
    </citation>
    <scope>NUCLEOTIDE SEQUENCE</scope>
    <source>
        <strain evidence="2">AG1-IA B2</strain>
    </source>
</reference>
<dbReference type="Proteomes" id="UP000614334">
    <property type="component" value="Unassembled WGS sequence"/>
</dbReference>
<evidence type="ECO:0000313" key="2">
    <source>
        <dbReference type="EMBL" id="KAF8747195.1"/>
    </source>
</evidence>
<sequence length="402" mass="45374">MAILFFRRVRPVETRIYAFTRNSFAVAAMVILIFQLMTALRQAQNEIRARETSETCFLASRMHRLMVLSVRALDRVRWDLPRENATQDDINITISAILNNPNKPYRPYTMTSCNVTWVDSYSAPLKNGTAHKVSELFNCPSSLINPVDGLTYSLSMSPSMGNIIDKELSYTYRVQLQLAGKVPGELNWSDTTQVRELTRIREYSLPLVLLPGSHITSEANLITRRFITSSIVREILFNSKPVYKHLSLYPIAQLSATPLNVSDARVATADIRITLNPGHMQYRTGIDFLSFPSNLRKDVCDFIEDYRSGTVLDVIGSVGGLFALLQAAHLLLFGRPLFWGLAGGDYQPVWAAGRCSSRNFKRRLREEYHTQSDEENNHPCESSASSVKAESHEGDEDEPNSE</sequence>
<dbReference type="AlphaFoldDB" id="A0A8H7LZM6"/>
<evidence type="ECO:0000256" key="1">
    <source>
        <dbReference type="SAM" id="MobiDB-lite"/>
    </source>
</evidence>
<feature type="compositionally biased region" description="Polar residues" evidence="1">
    <location>
        <begin position="379"/>
        <end position="388"/>
    </location>
</feature>
<evidence type="ECO:0000313" key="3">
    <source>
        <dbReference type="Proteomes" id="UP000614334"/>
    </source>
</evidence>
<name>A0A8H7LZM6_9AGAM</name>
<organism evidence="2 3">
    <name type="scientific">Rhizoctonia solani</name>
    <dbReference type="NCBI Taxonomy" id="456999"/>
    <lineage>
        <taxon>Eukaryota</taxon>
        <taxon>Fungi</taxon>
        <taxon>Dikarya</taxon>
        <taxon>Basidiomycota</taxon>
        <taxon>Agaricomycotina</taxon>
        <taxon>Agaricomycetes</taxon>
        <taxon>Cantharellales</taxon>
        <taxon>Ceratobasidiaceae</taxon>
        <taxon>Rhizoctonia</taxon>
    </lineage>
</organism>
<proteinExistence type="predicted"/>
<accession>A0A8H7LZM6</accession>
<protein>
    <submittedName>
        <fullName evidence="2">Uncharacterized protein</fullName>
    </submittedName>
</protein>